<protein>
    <submittedName>
        <fullName evidence="1">DUF2267 domain-containing protein</fullName>
    </submittedName>
</protein>
<sequence>MEHTFEINYDRLAKRDSGLILEIKRALVMPDSKKAGEIICRILHTIRRSLSYTESAEFISRLPEYLKVMYVTDWTPKEKKITIKHLDEFTEEVLALDHESGHRVFHKEVDALSAVITVLKILNRHVNLLNLPSFGYSFKRELSETMLEPAA</sequence>
<dbReference type="RefSeq" id="WP_155168968.1">
    <property type="nucleotide sequence ID" value="NZ_BAAAFL010000012.1"/>
</dbReference>
<name>A0ABW9RI41_9BACT</name>
<dbReference type="InterPro" id="IPR018727">
    <property type="entry name" value="DUF2267"/>
</dbReference>
<dbReference type="Proteomes" id="UP000798808">
    <property type="component" value="Unassembled WGS sequence"/>
</dbReference>
<evidence type="ECO:0000313" key="1">
    <source>
        <dbReference type="EMBL" id="MTI23729.1"/>
    </source>
</evidence>
<keyword evidence="2" id="KW-1185">Reference proteome</keyword>
<dbReference type="EMBL" id="SMLW01000288">
    <property type="protein sequence ID" value="MTI23729.1"/>
    <property type="molecule type" value="Genomic_DNA"/>
</dbReference>
<proteinExistence type="predicted"/>
<reference evidence="1 2" key="1">
    <citation type="submission" date="2019-02" db="EMBL/GenBank/DDBJ databases">
        <authorList>
            <person name="Goldberg S.R."/>
            <person name="Haltli B.A."/>
            <person name="Correa H."/>
            <person name="Russell K.G."/>
        </authorList>
    </citation>
    <scope>NUCLEOTIDE SEQUENCE [LARGE SCALE GENOMIC DNA]</scope>
    <source>
        <strain evidence="1 2">JCM 16186</strain>
    </source>
</reference>
<dbReference type="Pfam" id="PF10025">
    <property type="entry name" value="DUF2267"/>
    <property type="match status" value="1"/>
</dbReference>
<organism evidence="1 2">
    <name type="scientific">Fulvivirga kasyanovii</name>
    <dbReference type="NCBI Taxonomy" id="396812"/>
    <lineage>
        <taxon>Bacteria</taxon>
        <taxon>Pseudomonadati</taxon>
        <taxon>Bacteroidota</taxon>
        <taxon>Cytophagia</taxon>
        <taxon>Cytophagales</taxon>
        <taxon>Fulvivirgaceae</taxon>
        <taxon>Fulvivirga</taxon>
    </lineage>
</organism>
<dbReference type="Gene3D" id="1.10.490.110">
    <property type="entry name" value="Uncharacterized conserved protein DUF2267"/>
    <property type="match status" value="1"/>
</dbReference>
<accession>A0ABW9RI41</accession>
<comment type="caution">
    <text evidence="1">The sequence shown here is derived from an EMBL/GenBank/DDBJ whole genome shotgun (WGS) entry which is preliminary data.</text>
</comment>
<evidence type="ECO:0000313" key="2">
    <source>
        <dbReference type="Proteomes" id="UP000798808"/>
    </source>
</evidence>
<gene>
    <name evidence="1" type="ORF">E1163_02065</name>
</gene>
<dbReference type="InterPro" id="IPR038282">
    <property type="entry name" value="DUF2267_sf"/>
</dbReference>